<name>A0A0A0LXM6_CUCSA</name>
<dbReference type="Proteomes" id="UP000029981">
    <property type="component" value="Chromosome 1"/>
</dbReference>
<evidence type="ECO:0000313" key="2">
    <source>
        <dbReference type="EMBL" id="KGN66605.1"/>
    </source>
</evidence>
<proteinExistence type="predicted"/>
<sequence length="184" mass="21347">MLSTSTRNFEKGECSKESEGINTQIPEYYLTFQKIMLTNNEELNKKLDKLIGEVEEIKNKLTNRSSLMTEEENWKEMDEDRDGGNGERDDRLVNEGEDGNTENIKMDEEGDRTTIVNSENEAARNESLDDMVYNTALLKEVEQIEKEALKMKTKKLEKRHINQRGAVKNKTVKVRESDIFAYNQ</sequence>
<reference evidence="2 3" key="2">
    <citation type="journal article" date="2009" name="PLoS ONE">
        <title>An integrated genetic and cytogenetic map of the cucumber genome.</title>
        <authorList>
            <person name="Ren Y."/>
            <person name="Zhang Z."/>
            <person name="Liu J."/>
            <person name="Staub J.E."/>
            <person name="Han Y."/>
            <person name="Cheng Z."/>
            <person name="Li X."/>
            <person name="Lu J."/>
            <person name="Miao H."/>
            <person name="Kang H."/>
            <person name="Xie B."/>
            <person name="Gu X."/>
            <person name="Wang X."/>
            <person name="Du Y."/>
            <person name="Jin W."/>
            <person name="Huang S."/>
        </authorList>
    </citation>
    <scope>NUCLEOTIDE SEQUENCE [LARGE SCALE GENOMIC DNA]</scope>
    <source>
        <strain evidence="3">cv. 9930</strain>
    </source>
</reference>
<dbReference type="EMBL" id="CM002922">
    <property type="protein sequence ID" value="KGN66605.1"/>
    <property type="molecule type" value="Genomic_DNA"/>
</dbReference>
<dbReference type="Gramene" id="KGN66605">
    <property type="protein sequence ID" value="KGN66605"/>
    <property type="gene ID" value="Csa_1G639010"/>
</dbReference>
<organism evidence="2 3">
    <name type="scientific">Cucumis sativus</name>
    <name type="common">Cucumber</name>
    <dbReference type="NCBI Taxonomy" id="3659"/>
    <lineage>
        <taxon>Eukaryota</taxon>
        <taxon>Viridiplantae</taxon>
        <taxon>Streptophyta</taxon>
        <taxon>Embryophyta</taxon>
        <taxon>Tracheophyta</taxon>
        <taxon>Spermatophyta</taxon>
        <taxon>Magnoliopsida</taxon>
        <taxon>eudicotyledons</taxon>
        <taxon>Gunneridae</taxon>
        <taxon>Pentapetalae</taxon>
        <taxon>rosids</taxon>
        <taxon>fabids</taxon>
        <taxon>Cucurbitales</taxon>
        <taxon>Cucurbitaceae</taxon>
        <taxon>Benincaseae</taxon>
        <taxon>Cucumis</taxon>
    </lineage>
</organism>
<reference evidence="2 3" key="1">
    <citation type="journal article" date="2009" name="Nat. Genet.">
        <title>The genome of the cucumber, Cucumis sativus L.</title>
        <authorList>
            <person name="Huang S."/>
            <person name="Li R."/>
            <person name="Zhang Z."/>
            <person name="Li L."/>
            <person name="Gu X."/>
            <person name="Fan W."/>
            <person name="Lucas W.J."/>
            <person name="Wang X."/>
            <person name="Xie B."/>
            <person name="Ni P."/>
            <person name="Ren Y."/>
            <person name="Zhu H."/>
            <person name="Li J."/>
            <person name="Lin K."/>
            <person name="Jin W."/>
            <person name="Fei Z."/>
            <person name="Li G."/>
            <person name="Staub J."/>
            <person name="Kilian A."/>
            <person name="van der Vossen E.A."/>
            <person name="Wu Y."/>
            <person name="Guo J."/>
            <person name="He J."/>
            <person name="Jia Z."/>
            <person name="Ren Y."/>
            <person name="Tian G."/>
            <person name="Lu Y."/>
            <person name="Ruan J."/>
            <person name="Qian W."/>
            <person name="Wang M."/>
            <person name="Huang Q."/>
            <person name="Li B."/>
            <person name="Xuan Z."/>
            <person name="Cao J."/>
            <person name="Asan"/>
            <person name="Wu Z."/>
            <person name="Zhang J."/>
            <person name="Cai Q."/>
            <person name="Bai Y."/>
            <person name="Zhao B."/>
            <person name="Han Y."/>
            <person name="Li Y."/>
            <person name="Li X."/>
            <person name="Wang S."/>
            <person name="Shi Q."/>
            <person name="Liu S."/>
            <person name="Cho W.K."/>
            <person name="Kim J.Y."/>
            <person name="Xu Y."/>
            <person name="Heller-Uszynska K."/>
            <person name="Miao H."/>
            <person name="Cheng Z."/>
            <person name="Zhang S."/>
            <person name="Wu J."/>
            <person name="Yang Y."/>
            <person name="Kang H."/>
            <person name="Li M."/>
            <person name="Liang H."/>
            <person name="Ren X."/>
            <person name="Shi Z."/>
            <person name="Wen M."/>
            <person name="Jian M."/>
            <person name="Yang H."/>
            <person name="Zhang G."/>
            <person name="Yang Z."/>
            <person name="Chen R."/>
            <person name="Liu S."/>
            <person name="Li J."/>
            <person name="Ma L."/>
            <person name="Liu H."/>
            <person name="Zhou Y."/>
            <person name="Zhao J."/>
            <person name="Fang X."/>
            <person name="Li G."/>
            <person name="Fang L."/>
            <person name="Li Y."/>
            <person name="Liu D."/>
            <person name="Zheng H."/>
            <person name="Zhang Y."/>
            <person name="Qin N."/>
            <person name="Li Z."/>
            <person name="Yang G."/>
            <person name="Yang S."/>
            <person name="Bolund L."/>
            <person name="Kristiansen K."/>
            <person name="Zheng H."/>
            <person name="Li S."/>
            <person name="Zhang X."/>
            <person name="Yang H."/>
            <person name="Wang J."/>
            <person name="Sun R."/>
            <person name="Zhang B."/>
            <person name="Jiang S."/>
            <person name="Wang J."/>
            <person name="Du Y."/>
            <person name="Li S."/>
        </authorList>
    </citation>
    <scope>NUCLEOTIDE SEQUENCE [LARGE SCALE GENOMIC DNA]</scope>
    <source>
        <strain evidence="3">cv. 9930</strain>
    </source>
</reference>
<accession>A0A0A0LXM6</accession>
<keyword evidence="3" id="KW-1185">Reference proteome</keyword>
<reference evidence="2 3" key="3">
    <citation type="journal article" date="2010" name="BMC Genomics">
        <title>Transcriptome sequencing and comparative analysis of cucumber flowers with different sex types.</title>
        <authorList>
            <person name="Guo S."/>
            <person name="Zheng Y."/>
            <person name="Joung J.G."/>
            <person name="Liu S."/>
            <person name="Zhang Z."/>
            <person name="Crasta O.R."/>
            <person name="Sobral B.W."/>
            <person name="Xu Y."/>
            <person name="Huang S."/>
            <person name="Fei Z."/>
        </authorList>
    </citation>
    <scope>NUCLEOTIDE SEQUENCE [LARGE SCALE GENOMIC DNA]</scope>
    <source>
        <strain evidence="3">cv. 9930</strain>
    </source>
</reference>
<feature type="compositionally biased region" description="Basic and acidic residues" evidence="1">
    <location>
        <begin position="72"/>
        <end position="94"/>
    </location>
</feature>
<reference evidence="2 3" key="4">
    <citation type="journal article" date="2011" name="BMC Genomics">
        <title>RNA-Seq improves annotation of protein-coding genes in the cucumber genome.</title>
        <authorList>
            <person name="Li Z."/>
            <person name="Zhang Z."/>
            <person name="Yan P."/>
            <person name="Huang S."/>
            <person name="Fei Z."/>
            <person name="Lin K."/>
        </authorList>
    </citation>
    <scope>NUCLEOTIDE SEQUENCE [LARGE SCALE GENOMIC DNA]</scope>
    <source>
        <strain evidence="3">cv. 9930</strain>
    </source>
</reference>
<evidence type="ECO:0000256" key="1">
    <source>
        <dbReference type="SAM" id="MobiDB-lite"/>
    </source>
</evidence>
<dbReference type="AlphaFoldDB" id="A0A0A0LXM6"/>
<protein>
    <submittedName>
        <fullName evidence="2">Uncharacterized protein</fullName>
    </submittedName>
</protein>
<evidence type="ECO:0000313" key="3">
    <source>
        <dbReference type="Proteomes" id="UP000029981"/>
    </source>
</evidence>
<gene>
    <name evidence="2" type="ORF">Csa_1G639010</name>
</gene>
<feature type="region of interest" description="Disordered" evidence="1">
    <location>
        <begin position="68"/>
        <end position="105"/>
    </location>
</feature>